<dbReference type="PROSITE" id="PS00194">
    <property type="entry name" value="THIOREDOXIN_1"/>
    <property type="match status" value="1"/>
</dbReference>
<dbReference type="Proteomes" id="UP000664417">
    <property type="component" value="Unassembled WGS sequence"/>
</dbReference>
<protein>
    <submittedName>
        <fullName evidence="3">Thioredoxin family protein</fullName>
    </submittedName>
</protein>
<accession>A0A8J7QRX4</accession>
<evidence type="ECO:0000313" key="3">
    <source>
        <dbReference type="EMBL" id="MBO1323140.1"/>
    </source>
</evidence>
<name>A0A8J7QRX4_9BACT</name>
<sequence>MKVRILIYALLGIGAYFVNVEVQSYLGRRAFAETGLPAAPLTDTLTAAKENNRLVLAAVSADWCPSCRHFDEAVLTEQRVKDTILENYQFTRVDFESESGLALRKEFGIRGIPSMLVLDGEGQLVTQLTAVDDPSLFLEQLDEVLVKKKTANGETR</sequence>
<dbReference type="InterPro" id="IPR017937">
    <property type="entry name" value="Thioredoxin_CS"/>
</dbReference>
<dbReference type="InterPro" id="IPR036249">
    <property type="entry name" value="Thioredoxin-like_sf"/>
</dbReference>
<organism evidence="3 4">
    <name type="scientific">Acanthopleuribacter pedis</name>
    <dbReference type="NCBI Taxonomy" id="442870"/>
    <lineage>
        <taxon>Bacteria</taxon>
        <taxon>Pseudomonadati</taxon>
        <taxon>Acidobacteriota</taxon>
        <taxon>Holophagae</taxon>
        <taxon>Acanthopleuribacterales</taxon>
        <taxon>Acanthopleuribacteraceae</taxon>
        <taxon>Acanthopleuribacter</taxon>
    </lineage>
</organism>
<dbReference type="Pfam" id="PF13899">
    <property type="entry name" value="Thioredoxin_7"/>
    <property type="match status" value="1"/>
</dbReference>
<proteinExistence type="predicted"/>
<reference evidence="3" key="1">
    <citation type="submission" date="2021-03" db="EMBL/GenBank/DDBJ databases">
        <authorList>
            <person name="Wang G."/>
        </authorList>
    </citation>
    <scope>NUCLEOTIDE SEQUENCE</scope>
    <source>
        <strain evidence="3">KCTC 12899</strain>
    </source>
</reference>
<gene>
    <name evidence="3" type="ORF">J3U88_32045</name>
</gene>
<dbReference type="InterPro" id="IPR013766">
    <property type="entry name" value="Thioredoxin_domain"/>
</dbReference>
<keyword evidence="1" id="KW-0676">Redox-active center</keyword>
<evidence type="ECO:0000259" key="2">
    <source>
        <dbReference type="PROSITE" id="PS51352"/>
    </source>
</evidence>
<keyword evidence="4" id="KW-1185">Reference proteome</keyword>
<dbReference type="SUPFAM" id="SSF52833">
    <property type="entry name" value="Thioredoxin-like"/>
    <property type="match status" value="1"/>
</dbReference>
<feature type="domain" description="Thioredoxin" evidence="2">
    <location>
        <begin position="11"/>
        <end position="146"/>
    </location>
</feature>
<dbReference type="RefSeq" id="WP_207863111.1">
    <property type="nucleotide sequence ID" value="NZ_JAFREP010000051.1"/>
</dbReference>
<dbReference type="AlphaFoldDB" id="A0A8J7QRX4"/>
<evidence type="ECO:0000256" key="1">
    <source>
        <dbReference type="ARBA" id="ARBA00023284"/>
    </source>
</evidence>
<comment type="caution">
    <text evidence="3">The sequence shown here is derived from an EMBL/GenBank/DDBJ whole genome shotgun (WGS) entry which is preliminary data.</text>
</comment>
<dbReference type="PROSITE" id="PS51352">
    <property type="entry name" value="THIOREDOXIN_2"/>
    <property type="match status" value="1"/>
</dbReference>
<dbReference type="Gene3D" id="3.40.30.10">
    <property type="entry name" value="Glutaredoxin"/>
    <property type="match status" value="1"/>
</dbReference>
<dbReference type="EMBL" id="JAFREP010000051">
    <property type="protein sequence ID" value="MBO1323140.1"/>
    <property type="molecule type" value="Genomic_DNA"/>
</dbReference>
<evidence type="ECO:0000313" key="4">
    <source>
        <dbReference type="Proteomes" id="UP000664417"/>
    </source>
</evidence>